<organism evidence="1 2">
    <name type="scientific">Lates japonicus</name>
    <name type="common">Japanese lates</name>
    <dbReference type="NCBI Taxonomy" id="270547"/>
    <lineage>
        <taxon>Eukaryota</taxon>
        <taxon>Metazoa</taxon>
        <taxon>Chordata</taxon>
        <taxon>Craniata</taxon>
        <taxon>Vertebrata</taxon>
        <taxon>Euteleostomi</taxon>
        <taxon>Actinopterygii</taxon>
        <taxon>Neopterygii</taxon>
        <taxon>Teleostei</taxon>
        <taxon>Neoteleostei</taxon>
        <taxon>Acanthomorphata</taxon>
        <taxon>Carangaria</taxon>
        <taxon>Carangaria incertae sedis</taxon>
        <taxon>Centropomidae</taxon>
        <taxon>Lates</taxon>
    </lineage>
</organism>
<evidence type="ECO:0000313" key="2">
    <source>
        <dbReference type="Proteomes" id="UP001279410"/>
    </source>
</evidence>
<gene>
    <name evidence="1" type="ORF">AKAME5_002651300</name>
</gene>
<proteinExistence type="predicted"/>
<protein>
    <submittedName>
        <fullName evidence="1">Solute carrier family 23 member 2 isoform X1</fullName>
    </submittedName>
</protein>
<evidence type="ECO:0000313" key="1">
    <source>
        <dbReference type="EMBL" id="GLD75180.1"/>
    </source>
</evidence>
<dbReference type="AlphaFoldDB" id="A0AAD3RP61"/>
<dbReference type="Proteomes" id="UP001279410">
    <property type="component" value="Unassembled WGS sequence"/>
</dbReference>
<comment type="caution">
    <text evidence="1">The sequence shown here is derived from an EMBL/GenBank/DDBJ whole genome shotgun (WGS) entry which is preliminary data.</text>
</comment>
<sequence length="145" mass="15685">MRFLARTGMRRGILTAAPMVWIISFQCSCNSCRCDRYDGAVVASIIGSRLEITRLARLSCAPPPPIMPSIGALFASLPDPVLGALFCTLFGMITAVDCIQPAVYGHSALQEPLCPVGLHLLDLMLLSYPLKQTMVTGIIEVDQEC</sequence>
<dbReference type="EMBL" id="BRZM01002762">
    <property type="protein sequence ID" value="GLD75180.1"/>
    <property type="molecule type" value="Genomic_DNA"/>
</dbReference>
<keyword evidence="2" id="KW-1185">Reference proteome</keyword>
<name>A0AAD3RP61_LATJO</name>
<accession>A0AAD3RP61</accession>
<reference evidence="1" key="1">
    <citation type="submission" date="2022-08" db="EMBL/GenBank/DDBJ databases">
        <title>Genome sequencing of akame (Lates japonicus).</title>
        <authorList>
            <person name="Hashiguchi Y."/>
            <person name="Takahashi H."/>
        </authorList>
    </citation>
    <scope>NUCLEOTIDE SEQUENCE</scope>
    <source>
        <strain evidence="1">Kochi</strain>
    </source>
</reference>